<reference evidence="10" key="1">
    <citation type="submission" date="2019-03" db="EMBL/GenBank/DDBJ databases">
        <authorList>
            <person name="Hao L."/>
        </authorList>
    </citation>
    <scope>NUCLEOTIDE SEQUENCE</scope>
</reference>
<accession>A0A485LXE5</accession>
<name>A0A485LXE5_9ZZZZ</name>
<dbReference type="PRINTS" id="PR00080">
    <property type="entry name" value="SDRFAMILY"/>
</dbReference>
<dbReference type="CDD" id="cd05333">
    <property type="entry name" value="BKR_SDR_c"/>
    <property type="match status" value="1"/>
</dbReference>
<organism evidence="10">
    <name type="scientific">anaerobic digester metagenome</name>
    <dbReference type="NCBI Taxonomy" id="1263854"/>
    <lineage>
        <taxon>unclassified sequences</taxon>
        <taxon>metagenomes</taxon>
        <taxon>ecological metagenomes</taxon>
    </lineage>
</organism>
<protein>
    <submittedName>
        <fullName evidence="10">Beta-ketoacyl-acyl carrier protein reductase</fullName>
        <ecNumber evidence="10">1.1.1.100</ecNumber>
    </submittedName>
</protein>
<dbReference type="PANTHER" id="PTHR42879">
    <property type="entry name" value="3-OXOACYL-(ACYL-CARRIER-PROTEIN) REDUCTASE"/>
    <property type="match status" value="1"/>
</dbReference>
<evidence type="ECO:0000256" key="6">
    <source>
        <dbReference type="ARBA" id="ARBA00023002"/>
    </source>
</evidence>
<feature type="domain" description="Ketoreductase" evidence="9">
    <location>
        <begin position="6"/>
        <end position="186"/>
    </location>
</feature>
<dbReference type="FunFam" id="3.40.50.720:FF:000037">
    <property type="entry name" value="3-oxoacyl-[acyl-carrier-protein] reductase FabG"/>
    <property type="match status" value="1"/>
</dbReference>
<evidence type="ECO:0000256" key="3">
    <source>
        <dbReference type="ARBA" id="ARBA00022516"/>
    </source>
</evidence>
<dbReference type="SMART" id="SM00822">
    <property type="entry name" value="PKS_KR"/>
    <property type="match status" value="1"/>
</dbReference>
<gene>
    <name evidence="10" type="primary">fabG</name>
    <name evidence="10" type="ORF">SCFA_210005</name>
</gene>
<dbReference type="NCBIfam" id="TIGR01830">
    <property type="entry name" value="3oxo_ACP_reduc"/>
    <property type="match status" value="1"/>
</dbReference>
<evidence type="ECO:0000256" key="2">
    <source>
        <dbReference type="ARBA" id="ARBA00006484"/>
    </source>
</evidence>
<keyword evidence="8" id="KW-0275">Fatty acid biosynthesis</keyword>
<dbReference type="GO" id="GO:0004316">
    <property type="term" value="F:3-oxoacyl-[acyl-carrier-protein] reductase (NADPH) activity"/>
    <property type="evidence" value="ECO:0007669"/>
    <property type="project" value="UniProtKB-EC"/>
</dbReference>
<dbReference type="GO" id="GO:0006633">
    <property type="term" value="P:fatty acid biosynthetic process"/>
    <property type="evidence" value="ECO:0007669"/>
    <property type="project" value="UniProtKB-KW"/>
</dbReference>
<evidence type="ECO:0000256" key="5">
    <source>
        <dbReference type="ARBA" id="ARBA00022857"/>
    </source>
</evidence>
<evidence type="ECO:0000256" key="8">
    <source>
        <dbReference type="ARBA" id="ARBA00023160"/>
    </source>
</evidence>
<keyword evidence="4" id="KW-0276">Fatty acid metabolism</keyword>
<keyword evidence="7" id="KW-0443">Lipid metabolism</keyword>
<dbReference type="PROSITE" id="PS00061">
    <property type="entry name" value="ADH_SHORT"/>
    <property type="match status" value="1"/>
</dbReference>
<dbReference type="SUPFAM" id="SSF51735">
    <property type="entry name" value="NAD(P)-binding Rossmann-fold domains"/>
    <property type="match status" value="1"/>
</dbReference>
<evidence type="ECO:0000256" key="4">
    <source>
        <dbReference type="ARBA" id="ARBA00022832"/>
    </source>
</evidence>
<dbReference type="EMBL" id="CAADRN010000124">
    <property type="protein sequence ID" value="VFU13251.1"/>
    <property type="molecule type" value="Genomic_DNA"/>
</dbReference>
<dbReference type="AlphaFoldDB" id="A0A485LXE5"/>
<keyword evidence="6 10" id="KW-0560">Oxidoreductase</keyword>
<dbReference type="InterPro" id="IPR002347">
    <property type="entry name" value="SDR_fam"/>
</dbReference>
<keyword evidence="5" id="KW-0521">NADP</keyword>
<dbReference type="NCBIfam" id="NF005559">
    <property type="entry name" value="PRK07231.1"/>
    <property type="match status" value="1"/>
</dbReference>
<dbReference type="PRINTS" id="PR00081">
    <property type="entry name" value="GDHRDH"/>
</dbReference>
<evidence type="ECO:0000256" key="7">
    <source>
        <dbReference type="ARBA" id="ARBA00023098"/>
    </source>
</evidence>
<evidence type="ECO:0000259" key="9">
    <source>
        <dbReference type="SMART" id="SM00822"/>
    </source>
</evidence>
<dbReference type="Gene3D" id="3.40.50.720">
    <property type="entry name" value="NAD(P)-binding Rossmann-like Domain"/>
    <property type="match status" value="1"/>
</dbReference>
<sequence>MFLSDRVAIITGGSRGIGRAIALTLAQKGAAVVVNYAASAGAAADVVDSIRSRGGRAIACKADVSDSGEAAGLVKEAQTQFGRVDILVNNAGVIRDNLILRMKDEDWETVLGINLKGAFNCARAAARGMLKNQYGRIVNISSVSGIIGNTGQVNYCASKAGLLGLTKALAKELGSRNITVNAVAPGFITTEMTAGLPEDIKEKMLAQIPLRRFGGPEEIAELVAFLASDAAAYITGQTITVDGGMTCI</sequence>
<dbReference type="EC" id="1.1.1.100" evidence="10"/>
<dbReference type="Pfam" id="PF13561">
    <property type="entry name" value="adh_short_C2"/>
    <property type="match status" value="1"/>
</dbReference>
<dbReference type="InterPro" id="IPR020904">
    <property type="entry name" value="Sc_DH/Rdtase_CS"/>
</dbReference>
<evidence type="ECO:0000313" key="10">
    <source>
        <dbReference type="EMBL" id="VFU13251.1"/>
    </source>
</evidence>
<comment type="pathway">
    <text evidence="1">Lipid metabolism; fatty acid biosynthesis.</text>
</comment>
<dbReference type="InterPro" id="IPR036291">
    <property type="entry name" value="NAD(P)-bd_dom_sf"/>
</dbReference>
<dbReference type="GO" id="GO:0051287">
    <property type="term" value="F:NAD binding"/>
    <property type="evidence" value="ECO:0007669"/>
    <property type="project" value="InterPro"/>
</dbReference>
<dbReference type="PANTHER" id="PTHR42879:SF2">
    <property type="entry name" value="3-OXOACYL-[ACYL-CARRIER-PROTEIN] REDUCTASE FABG"/>
    <property type="match status" value="1"/>
</dbReference>
<dbReference type="NCBIfam" id="NF009466">
    <property type="entry name" value="PRK12826.1-2"/>
    <property type="match status" value="1"/>
</dbReference>
<proteinExistence type="inferred from homology"/>
<dbReference type="InterPro" id="IPR050259">
    <property type="entry name" value="SDR"/>
</dbReference>
<dbReference type="InterPro" id="IPR057326">
    <property type="entry name" value="KR_dom"/>
</dbReference>
<evidence type="ECO:0000256" key="1">
    <source>
        <dbReference type="ARBA" id="ARBA00005194"/>
    </source>
</evidence>
<dbReference type="InterPro" id="IPR011284">
    <property type="entry name" value="3oxo_ACP_reduc"/>
</dbReference>
<comment type="similarity">
    <text evidence="2">Belongs to the short-chain dehydrogenases/reductases (SDR) family.</text>
</comment>
<keyword evidence="3" id="KW-0444">Lipid biosynthesis</keyword>